<keyword evidence="4" id="KW-1185">Reference proteome</keyword>
<organism evidence="2 3">
    <name type="scientific">Bhargavaea beijingensis</name>
    <dbReference type="NCBI Taxonomy" id="426756"/>
    <lineage>
        <taxon>Bacteria</taxon>
        <taxon>Bacillati</taxon>
        <taxon>Bacillota</taxon>
        <taxon>Bacilli</taxon>
        <taxon>Bacillales</taxon>
        <taxon>Caryophanaceae</taxon>
        <taxon>Bhargavaea</taxon>
    </lineage>
</organism>
<dbReference type="EMBL" id="RWGW01000013">
    <property type="protein sequence ID" value="RSK30866.1"/>
    <property type="molecule type" value="Genomic_DNA"/>
</dbReference>
<dbReference type="EMBL" id="FNAR01000032">
    <property type="protein sequence ID" value="SDE93806.1"/>
    <property type="molecule type" value="Genomic_DNA"/>
</dbReference>
<dbReference type="RefSeq" id="WP_092098952.1">
    <property type="nucleotide sequence ID" value="NZ_FNAR01000032.1"/>
</dbReference>
<reference evidence="2 3" key="1">
    <citation type="submission" date="2016-10" db="EMBL/GenBank/DDBJ databases">
        <authorList>
            <person name="de Groot N.N."/>
        </authorList>
    </citation>
    <scope>NUCLEOTIDE SEQUENCE [LARGE SCALE GENOMIC DNA]</scope>
    <source>
        <strain evidence="2 3">CGMCC 1.6762</strain>
    </source>
</reference>
<dbReference type="PROSITE" id="PS51257">
    <property type="entry name" value="PROKAR_LIPOPROTEIN"/>
    <property type="match status" value="1"/>
</dbReference>
<reference evidence="1 4" key="2">
    <citation type="submission" date="2018-12" db="EMBL/GenBank/DDBJ databases">
        <title>Comparitive functional genomics of dry heat resistant strains isolated from the viking spacecraft.</title>
        <authorList>
            <person name="Seuylemezian A."/>
            <person name="Vaishampayan P."/>
        </authorList>
    </citation>
    <scope>NUCLEOTIDE SEQUENCE [LARGE SCALE GENOMIC DNA]</scope>
    <source>
        <strain evidence="1 4">M6-11</strain>
    </source>
</reference>
<dbReference type="STRING" id="426756.SAMN04488126_1325"/>
<accession>A0A1G7H062</accession>
<proteinExistence type="predicted"/>
<sequence>MEKTFKKSALPLLLAGAACLFILAPGLTGLFAGNGGESAVPGPSDLESVLSDIKGVGKTRIYRQGGDKAEQAGILMPLDSYFGPASGEGQDTPSGGILVVAEGAGDPRVRAELARILSGVLQLPEHRIVVVEMKNEGEEG</sequence>
<protein>
    <submittedName>
        <fullName evidence="2">Stage III sporulation protein AG</fullName>
    </submittedName>
</protein>
<evidence type="ECO:0000313" key="1">
    <source>
        <dbReference type="EMBL" id="RSK30866.1"/>
    </source>
</evidence>
<evidence type="ECO:0000313" key="3">
    <source>
        <dbReference type="Proteomes" id="UP000198823"/>
    </source>
</evidence>
<evidence type="ECO:0000313" key="4">
    <source>
        <dbReference type="Proteomes" id="UP000272481"/>
    </source>
</evidence>
<gene>
    <name evidence="1" type="ORF">EJA12_09090</name>
    <name evidence="2" type="ORF">SAMN04488126_1325</name>
</gene>
<dbReference type="AlphaFoldDB" id="A0A1G7H062"/>
<dbReference type="Proteomes" id="UP000272481">
    <property type="component" value="Unassembled WGS sequence"/>
</dbReference>
<evidence type="ECO:0000313" key="2">
    <source>
        <dbReference type="EMBL" id="SDE93806.1"/>
    </source>
</evidence>
<name>A0A1G7H062_9BACL</name>
<dbReference type="Proteomes" id="UP000198823">
    <property type="component" value="Unassembled WGS sequence"/>
</dbReference>
<dbReference type="OrthoDB" id="2381602at2"/>